<feature type="region of interest" description="Disordered" evidence="5">
    <location>
        <begin position="62"/>
        <end position="96"/>
    </location>
</feature>
<dbReference type="SMART" id="SM00355">
    <property type="entry name" value="ZnF_C2H2"/>
    <property type="match status" value="5"/>
</dbReference>
<feature type="compositionally biased region" description="Polar residues" evidence="5">
    <location>
        <begin position="438"/>
        <end position="452"/>
    </location>
</feature>
<dbReference type="OrthoDB" id="6333297at2759"/>
<dbReference type="PROSITE" id="PS00518">
    <property type="entry name" value="ZF_RING_1"/>
    <property type="match status" value="1"/>
</dbReference>
<feature type="region of interest" description="Disordered" evidence="5">
    <location>
        <begin position="474"/>
        <end position="500"/>
    </location>
</feature>
<feature type="region of interest" description="Disordered" evidence="5">
    <location>
        <begin position="513"/>
        <end position="580"/>
    </location>
</feature>
<dbReference type="Pfam" id="PF00097">
    <property type="entry name" value="zf-C3HC4"/>
    <property type="match status" value="1"/>
</dbReference>
<dbReference type="InterPro" id="IPR013087">
    <property type="entry name" value="Znf_C2H2_type"/>
</dbReference>
<keyword evidence="8" id="KW-1185">Reference proteome</keyword>
<organism evidence="7 8">
    <name type="scientific">Phlebiopsis gigantea (strain 11061_1 CR5-6)</name>
    <name type="common">White-rot fungus</name>
    <name type="synonym">Peniophora gigantea</name>
    <dbReference type="NCBI Taxonomy" id="745531"/>
    <lineage>
        <taxon>Eukaryota</taxon>
        <taxon>Fungi</taxon>
        <taxon>Dikarya</taxon>
        <taxon>Basidiomycota</taxon>
        <taxon>Agaricomycotina</taxon>
        <taxon>Agaricomycetes</taxon>
        <taxon>Polyporales</taxon>
        <taxon>Phanerochaetaceae</taxon>
        <taxon>Phlebiopsis</taxon>
    </lineage>
</organism>
<reference evidence="7 8" key="1">
    <citation type="journal article" date="2014" name="PLoS Genet.">
        <title>Analysis of the Phlebiopsis gigantea genome, transcriptome and secretome provides insight into its pioneer colonization strategies of wood.</title>
        <authorList>
            <person name="Hori C."/>
            <person name="Ishida T."/>
            <person name="Igarashi K."/>
            <person name="Samejima M."/>
            <person name="Suzuki H."/>
            <person name="Master E."/>
            <person name="Ferreira P."/>
            <person name="Ruiz-Duenas F.J."/>
            <person name="Held B."/>
            <person name="Canessa P."/>
            <person name="Larrondo L.F."/>
            <person name="Schmoll M."/>
            <person name="Druzhinina I.S."/>
            <person name="Kubicek C.P."/>
            <person name="Gaskell J.A."/>
            <person name="Kersten P."/>
            <person name="St John F."/>
            <person name="Glasner J."/>
            <person name="Sabat G."/>
            <person name="Splinter BonDurant S."/>
            <person name="Syed K."/>
            <person name="Yadav J."/>
            <person name="Mgbeahuruike A.C."/>
            <person name="Kovalchuk A."/>
            <person name="Asiegbu F.O."/>
            <person name="Lackner G."/>
            <person name="Hoffmeister D."/>
            <person name="Rencoret J."/>
            <person name="Gutierrez A."/>
            <person name="Sun H."/>
            <person name="Lindquist E."/>
            <person name="Barry K."/>
            <person name="Riley R."/>
            <person name="Grigoriev I.V."/>
            <person name="Henrissat B."/>
            <person name="Kues U."/>
            <person name="Berka R.M."/>
            <person name="Martinez A.T."/>
            <person name="Covert S.F."/>
            <person name="Blanchette R.A."/>
            <person name="Cullen D."/>
        </authorList>
    </citation>
    <scope>NUCLEOTIDE SEQUENCE [LARGE SCALE GENOMIC DNA]</scope>
    <source>
        <strain evidence="7 8">11061_1 CR5-6</strain>
    </source>
</reference>
<dbReference type="Gene3D" id="3.30.40.10">
    <property type="entry name" value="Zinc/RING finger domain, C3HC4 (zinc finger)"/>
    <property type="match status" value="1"/>
</dbReference>
<evidence type="ECO:0000256" key="4">
    <source>
        <dbReference type="PROSITE-ProRule" id="PRU00175"/>
    </source>
</evidence>
<evidence type="ECO:0000256" key="3">
    <source>
        <dbReference type="ARBA" id="ARBA00022833"/>
    </source>
</evidence>
<dbReference type="HOGENOM" id="CLU_394362_0_0_1"/>
<dbReference type="STRING" id="745531.A0A0C3ND35"/>
<name>A0A0C3ND35_PHLG1</name>
<keyword evidence="2 4" id="KW-0863">Zinc-finger</keyword>
<dbReference type="SUPFAM" id="SSF57850">
    <property type="entry name" value="RING/U-box"/>
    <property type="match status" value="1"/>
</dbReference>
<dbReference type="InterPro" id="IPR001841">
    <property type="entry name" value="Znf_RING"/>
</dbReference>
<dbReference type="PROSITE" id="PS00028">
    <property type="entry name" value="ZINC_FINGER_C2H2_1"/>
    <property type="match status" value="2"/>
</dbReference>
<feature type="region of interest" description="Disordered" evidence="5">
    <location>
        <begin position="381"/>
        <end position="452"/>
    </location>
</feature>
<sequence>MASAAVVCTVCHNQKFKSEIALKQHTRDSAQHRARLQQQRVCAVCGGKVFKDLAAYNGHVRDSKEHRARVAQTKSQGSASPLPAGPSRTVSDASRPGSVFLSSRAETPRAVDTSSSFVDAVARSSRVPSTAGSPFTPPVVIESPVSPPVTVRCPVCMTFHLNEYMRKGIARQHMFATHPEVCCYTCGLSFSSPEDVVAHYKEHDAHPSCPHCEDAFRDSVALQFHIAETHKPPTHSHGSLYDVATAHIRTPQPASAASPLSTFDGSYIRSPLSSCDVSEDRGAVPIHSSTPIKTRASSESPRADMPKLQRALATEHVDTSPEFVRAASEPLISAAPLSDVPDHISPVGGGNLATDAWVQEQSIISQAESMLAAANSIPPNRTVSPIAEHPPAKPNNSSTTSAWSILSSPRSTRYHSPERPASPEPAPASHEQAHAVSTHATGGTFASESSSGVATPASARSLLFSLTEQLAAHRESRAGATAEPAPASASPSPSSTGSLAVSARSVLLDAPLRAEPGAGPRPTASHVRPASRVVARSRSTTPRNAHRDAYTPCARPDAAPVSGRTEPSPTAAADSPQVAAGASKDVRWHCRLCMRPTQDPTVTMCGHLFCHSCIVAEISKNLQCPVCKRMMLVRLDVCS</sequence>
<feature type="domain" description="RING-type" evidence="6">
    <location>
        <begin position="590"/>
        <end position="628"/>
    </location>
</feature>
<dbReference type="Proteomes" id="UP000053257">
    <property type="component" value="Unassembled WGS sequence"/>
</dbReference>
<feature type="region of interest" description="Disordered" evidence="5">
    <location>
        <begin position="279"/>
        <end position="304"/>
    </location>
</feature>
<evidence type="ECO:0000256" key="2">
    <source>
        <dbReference type="ARBA" id="ARBA00022771"/>
    </source>
</evidence>
<dbReference type="GO" id="GO:0032183">
    <property type="term" value="F:SUMO binding"/>
    <property type="evidence" value="ECO:0007669"/>
    <property type="project" value="TreeGrafter"/>
</dbReference>
<keyword evidence="3" id="KW-0862">Zinc</keyword>
<protein>
    <recommendedName>
        <fullName evidence="6">RING-type domain-containing protein</fullName>
    </recommendedName>
</protein>
<dbReference type="InterPro" id="IPR018957">
    <property type="entry name" value="Znf_C3HC4_RING-type"/>
</dbReference>
<accession>A0A0C3ND35</accession>
<dbReference type="InterPro" id="IPR017907">
    <property type="entry name" value="Znf_RING_CS"/>
</dbReference>
<dbReference type="AlphaFoldDB" id="A0A0C3ND35"/>
<dbReference type="InterPro" id="IPR049627">
    <property type="entry name" value="SLX8"/>
</dbReference>
<keyword evidence="1" id="KW-0479">Metal-binding</keyword>
<dbReference type="GO" id="GO:0140082">
    <property type="term" value="F:SUMO-ubiquitin ligase activity"/>
    <property type="evidence" value="ECO:0007669"/>
    <property type="project" value="TreeGrafter"/>
</dbReference>
<dbReference type="GO" id="GO:0061630">
    <property type="term" value="F:ubiquitin protein ligase activity"/>
    <property type="evidence" value="ECO:0007669"/>
    <property type="project" value="InterPro"/>
</dbReference>
<evidence type="ECO:0000256" key="1">
    <source>
        <dbReference type="ARBA" id="ARBA00022723"/>
    </source>
</evidence>
<dbReference type="PROSITE" id="PS50089">
    <property type="entry name" value="ZF_RING_2"/>
    <property type="match status" value="1"/>
</dbReference>
<evidence type="ECO:0000313" key="8">
    <source>
        <dbReference type="Proteomes" id="UP000053257"/>
    </source>
</evidence>
<dbReference type="PANTHER" id="PTHR47094:SF1">
    <property type="entry name" value="RING-TYPE E3 UBIQUITIN TRANSFERASE"/>
    <property type="match status" value="1"/>
</dbReference>
<feature type="compositionally biased region" description="Low complexity" evidence="5">
    <location>
        <begin position="478"/>
        <end position="500"/>
    </location>
</feature>
<dbReference type="GO" id="GO:0033768">
    <property type="term" value="C:SUMO-targeted ubiquitin ligase complex"/>
    <property type="evidence" value="ECO:0007669"/>
    <property type="project" value="TreeGrafter"/>
</dbReference>
<dbReference type="Gene3D" id="3.30.160.60">
    <property type="entry name" value="Classic Zinc Finger"/>
    <property type="match status" value="1"/>
</dbReference>
<dbReference type="InterPro" id="IPR013083">
    <property type="entry name" value="Znf_RING/FYVE/PHD"/>
</dbReference>
<dbReference type="GO" id="GO:0006511">
    <property type="term" value="P:ubiquitin-dependent protein catabolic process"/>
    <property type="evidence" value="ECO:0007669"/>
    <property type="project" value="TreeGrafter"/>
</dbReference>
<feature type="compositionally biased region" description="Low complexity" evidence="5">
    <location>
        <begin position="527"/>
        <end position="543"/>
    </location>
</feature>
<dbReference type="PANTHER" id="PTHR47094">
    <property type="entry name" value="ELFLESS, ISOFORM B"/>
    <property type="match status" value="1"/>
</dbReference>
<dbReference type="EMBL" id="KN840676">
    <property type="protein sequence ID" value="KIP02424.1"/>
    <property type="molecule type" value="Genomic_DNA"/>
</dbReference>
<proteinExistence type="predicted"/>
<evidence type="ECO:0000313" key="7">
    <source>
        <dbReference type="EMBL" id="KIP02424.1"/>
    </source>
</evidence>
<evidence type="ECO:0000256" key="5">
    <source>
        <dbReference type="SAM" id="MobiDB-lite"/>
    </source>
</evidence>
<feature type="compositionally biased region" description="Polar residues" evidence="5">
    <location>
        <begin position="287"/>
        <end position="300"/>
    </location>
</feature>
<evidence type="ECO:0000259" key="6">
    <source>
        <dbReference type="PROSITE" id="PS50089"/>
    </source>
</evidence>
<dbReference type="GO" id="GO:0008270">
    <property type="term" value="F:zinc ion binding"/>
    <property type="evidence" value="ECO:0007669"/>
    <property type="project" value="UniProtKB-KW"/>
</dbReference>
<gene>
    <name evidence="7" type="ORF">PHLGIDRAFT_122465</name>
</gene>
<feature type="compositionally biased region" description="Low complexity" evidence="5">
    <location>
        <begin position="397"/>
        <end position="408"/>
    </location>
</feature>
<dbReference type="SMART" id="SM00184">
    <property type="entry name" value="RING"/>
    <property type="match status" value="1"/>
</dbReference>